<evidence type="ECO:0000313" key="2">
    <source>
        <dbReference type="EMBL" id="MCI2241043.1"/>
    </source>
</evidence>
<dbReference type="InterPro" id="IPR036866">
    <property type="entry name" value="RibonucZ/Hydroxyglut_hydro"/>
</dbReference>
<name>A0ABS9WDV4_9ACTN</name>
<dbReference type="Pfam" id="PF00753">
    <property type="entry name" value="Lactamase_B"/>
    <property type="match status" value="1"/>
</dbReference>
<dbReference type="SUPFAM" id="SSF56281">
    <property type="entry name" value="Metallo-hydrolase/oxidoreductase"/>
    <property type="match status" value="1"/>
</dbReference>
<sequence length="353" mass="38639">MLAEKICDEPEVWQLRVPFANVVTTETNVYVVRDGDDVLVVDAGAPTEGAALYFATALEELGVDRHRARYFLTHLHYDHAGLVGGFVPDDATVYVSRGELEAASPDFSERSAHYSCERFQEEGLPQAAALRAHAPLRVATPIDVERRPVVVVGEGDEVAVGRHRFRVVEVPGHTRGHVALLHPDTGACFTGDHVLFIISPGLSLFLDGTDSLRAYIDSLDKLAGLGCSRLFISHGDNRPDFPERIEALKAHHAKRLDAMVREVADAAARGEEPTGVQIIRGLRWRVPFASIDECEPLQQWSIYTLGIVLLDHLVGEGRLERRVDSEGVHRYRLGAAGYNGGDAPECASDQAIG</sequence>
<dbReference type="RefSeq" id="WP_242162817.1">
    <property type="nucleotide sequence ID" value="NZ_JAJMLW010000001.1"/>
</dbReference>
<protein>
    <submittedName>
        <fullName evidence="2">MBL fold metallo-hydrolase</fullName>
    </submittedName>
</protein>
<evidence type="ECO:0000313" key="3">
    <source>
        <dbReference type="Proteomes" id="UP001430755"/>
    </source>
</evidence>
<reference evidence="2" key="1">
    <citation type="submission" date="2021-11" db="EMBL/GenBank/DDBJ databases">
        <title>A Novel Adlercreutzia Species, isolated from a Allomyrina dichotoma larva feces.</title>
        <authorList>
            <person name="Suh M.K."/>
        </authorList>
    </citation>
    <scope>NUCLEOTIDE SEQUENCE</scope>
    <source>
        <strain evidence="2">JBNU-10</strain>
    </source>
</reference>
<comment type="caution">
    <text evidence="2">The sequence shown here is derived from an EMBL/GenBank/DDBJ whole genome shotgun (WGS) entry which is preliminary data.</text>
</comment>
<dbReference type="SMART" id="SM00849">
    <property type="entry name" value="Lactamase_B"/>
    <property type="match status" value="1"/>
</dbReference>
<organism evidence="2 3">
    <name type="scientific">Adlercreutzia faecimuris</name>
    <dbReference type="NCBI Taxonomy" id="2897341"/>
    <lineage>
        <taxon>Bacteria</taxon>
        <taxon>Bacillati</taxon>
        <taxon>Actinomycetota</taxon>
        <taxon>Coriobacteriia</taxon>
        <taxon>Eggerthellales</taxon>
        <taxon>Eggerthellaceae</taxon>
        <taxon>Adlercreutzia</taxon>
    </lineage>
</organism>
<accession>A0ABS9WDV4</accession>
<dbReference type="InterPro" id="IPR050662">
    <property type="entry name" value="Sec-metab_biosynth-thioest"/>
</dbReference>
<gene>
    <name evidence="2" type="ORF">LPT13_01585</name>
</gene>
<dbReference type="PANTHER" id="PTHR23131">
    <property type="entry name" value="ENDORIBONUCLEASE LACTB2"/>
    <property type="match status" value="1"/>
</dbReference>
<dbReference type="EMBL" id="JAJMLW010000001">
    <property type="protein sequence ID" value="MCI2241043.1"/>
    <property type="molecule type" value="Genomic_DNA"/>
</dbReference>
<dbReference type="PANTHER" id="PTHR23131:SF4">
    <property type="entry name" value="METALLO-BETA-LACTAMASE SUPERFAMILY POTEIN"/>
    <property type="match status" value="1"/>
</dbReference>
<feature type="domain" description="Metallo-beta-lactamase" evidence="1">
    <location>
        <begin position="26"/>
        <end position="234"/>
    </location>
</feature>
<dbReference type="Proteomes" id="UP001430755">
    <property type="component" value="Unassembled WGS sequence"/>
</dbReference>
<dbReference type="Gene3D" id="3.60.15.10">
    <property type="entry name" value="Ribonuclease Z/Hydroxyacylglutathione hydrolase-like"/>
    <property type="match status" value="1"/>
</dbReference>
<evidence type="ECO:0000259" key="1">
    <source>
        <dbReference type="SMART" id="SM00849"/>
    </source>
</evidence>
<keyword evidence="3" id="KW-1185">Reference proteome</keyword>
<dbReference type="InterPro" id="IPR001279">
    <property type="entry name" value="Metallo-B-lactamas"/>
</dbReference>
<proteinExistence type="predicted"/>